<dbReference type="Pfam" id="PF00501">
    <property type="entry name" value="AMP-binding"/>
    <property type="match status" value="1"/>
</dbReference>
<evidence type="ECO:0000256" key="1">
    <source>
        <dbReference type="ARBA" id="ARBA00006432"/>
    </source>
</evidence>
<evidence type="ECO:0000313" key="7">
    <source>
        <dbReference type="Proteomes" id="UP000058446"/>
    </source>
</evidence>
<feature type="domain" description="AMP-binding enzyme C-terminal" evidence="5">
    <location>
        <begin position="469"/>
        <end position="547"/>
    </location>
</feature>
<dbReference type="PATRIC" id="fig|1408189.4.peg.1296"/>
<dbReference type="PANTHER" id="PTHR43201:SF5">
    <property type="entry name" value="MEDIUM-CHAIN ACYL-COA LIGASE ACSF2, MITOCHONDRIAL"/>
    <property type="match status" value="1"/>
</dbReference>
<dbReference type="InterPro" id="IPR045851">
    <property type="entry name" value="AMP-bd_C_sf"/>
</dbReference>
<evidence type="ECO:0000259" key="5">
    <source>
        <dbReference type="Pfam" id="PF13193"/>
    </source>
</evidence>
<feature type="domain" description="AMP-dependent synthetase/ligase" evidence="4">
    <location>
        <begin position="72"/>
        <end position="421"/>
    </location>
</feature>
<keyword evidence="7" id="KW-1185">Reference proteome</keyword>
<evidence type="ECO:0000259" key="4">
    <source>
        <dbReference type="Pfam" id="PF00501"/>
    </source>
</evidence>
<protein>
    <recommendedName>
        <fullName evidence="8">Acyl-CoA synthetase</fullName>
    </recommendedName>
</protein>
<dbReference type="KEGG" id="clw:CLAC_06515"/>
<feature type="region of interest" description="Disordered" evidence="3">
    <location>
        <begin position="554"/>
        <end position="576"/>
    </location>
</feature>
<dbReference type="InterPro" id="IPR000873">
    <property type="entry name" value="AMP-dep_synth/lig_dom"/>
</dbReference>
<name>A0A0K2H3B3_9CORY</name>
<organism evidence="6 7">
    <name type="scientific">Corynebacterium lactis RW2-5</name>
    <dbReference type="NCBI Taxonomy" id="1408189"/>
    <lineage>
        <taxon>Bacteria</taxon>
        <taxon>Bacillati</taxon>
        <taxon>Actinomycetota</taxon>
        <taxon>Actinomycetes</taxon>
        <taxon>Mycobacteriales</taxon>
        <taxon>Corynebacteriaceae</taxon>
        <taxon>Corynebacterium</taxon>
    </lineage>
</organism>
<reference evidence="6 7" key="1">
    <citation type="submission" date="2013-10" db="EMBL/GenBank/DDBJ databases">
        <title>Complete genome sequence of Corynebacterium lactis DSM 45799(T), isolated from raw cow milk.</title>
        <authorList>
            <person name="Ruckert C."/>
            <person name="Albersmeier A."/>
            <person name="Lipski A."/>
            <person name="Kalinowski J."/>
        </authorList>
    </citation>
    <scope>NUCLEOTIDE SEQUENCE [LARGE SCALE GENOMIC DNA]</scope>
    <source>
        <strain evidence="6 7">RW2-5</strain>
    </source>
</reference>
<dbReference type="AlphaFoldDB" id="A0A0K2H3B3"/>
<dbReference type="InterPro" id="IPR042099">
    <property type="entry name" value="ANL_N_sf"/>
</dbReference>
<evidence type="ECO:0008006" key="8">
    <source>
        <dbReference type="Google" id="ProtNLM"/>
    </source>
</evidence>
<dbReference type="Gene3D" id="3.40.50.12780">
    <property type="entry name" value="N-terminal domain of ligase-like"/>
    <property type="match status" value="1"/>
</dbReference>
<dbReference type="RefSeq" id="WP_053412197.1">
    <property type="nucleotide sequence ID" value="NZ_CP006841.1"/>
</dbReference>
<dbReference type="GO" id="GO:0031956">
    <property type="term" value="F:medium-chain fatty acid-CoA ligase activity"/>
    <property type="evidence" value="ECO:0007669"/>
    <property type="project" value="TreeGrafter"/>
</dbReference>
<dbReference type="InterPro" id="IPR020845">
    <property type="entry name" value="AMP-binding_CS"/>
</dbReference>
<evidence type="ECO:0000256" key="3">
    <source>
        <dbReference type="SAM" id="MobiDB-lite"/>
    </source>
</evidence>
<dbReference type="PROSITE" id="PS00455">
    <property type="entry name" value="AMP_BINDING"/>
    <property type="match status" value="1"/>
</dbReference>
<dbReference type="InterPro" id="IPR025110">
    <property type="entry name" value="AMP-bd_C"/>
</dbReference>
<sequence>MPKAANPLDPQTGRRNRLVTQTLAQDVTNFLQAFRPLQKSGIYPDRPSGQTRPIMHCIKRWGMSQAMTVEMNCIRTPDSIALVDDLGERTYKELRDDVWAFAKGLHKRGIGPKDTIAIMARNGRGIMYPFIACGYLGARMMIINPASSGRQVTSMLSEYGADALVMDDEFAGSFEIPDGIVTVIGYGESEGFETMQQLIDEDADIAMPEKARPQPMVLMSSGTTGLPKGVQVRTPKTPRILGGIVDRIPWRPFTTVQLTASMFHGWGLINVNIALGTRSTIIAHRIYDPVQAVDDALKYNVDGIVSSGVFLKSFVDEFEKRGNAKLPNLRFVVAAGNILPQYVYERITDNFGEVMYNFYGTSENNQISIATPSDLRAKPGTVGRPNLGTTVKILNEDGSEVPVGKPGLVHSACSLTFLGYLSPKDKATVRSNTLSTGDLGYIDEDGFLFVYGRADDMVIRGGENVYPKEAEDVIARIPGVDQVHVRGEQNGKVIADVDAWIVRTSDEAGAQLTEDTVKKTVLELLAAHNVPDNVFFVDELPWNDAGKVVRAKLPHPSEFDKSGPGANPSAGIDGQK</sequence>
<keyword evidence="2" id="KW-0436">Ligase</keyword>
<dbReference type="GO" id="GO:0006631">
    <property type="term" value="P:fatty acid metabolic process"/>
    <property type="evidence" value="ECO:0007669"/>
    <property type="project" value="TreeGrafter"/>
</dbReference>
<dbReference type="SUPFAM" id="SSF56801">
    <property type="entry name" value="Acetyl-CoA synthetase-like"/>
    <property type="match status" value="1"/>
</dbReference>
<accession>A0A0K2H3B3</accession>
<dbReference type="Gene3D" id="3.30.300.30">
    <property type="match status" value="1"/>
</dbReference>
<gene>
    <name evidence="6" type="ORF">CLAC_06515</name>
</gene>
<dbReference type="OrthoDB" id="56621at2"/>
<dbReference type="PANTHER" id="PTHR43201">
    <property type="entry name" value="ACYL-COA SYNTHETASE"/>
    <property type="match status" value="1"/>
</dbReference>
<dbReference type="Pfam" id="PF13193">
    <property type="entry name" value="AMP-binding_C"/>
    <property type="match status" value="1"/>
</dbReference>
<dbReference type="Proteomes" id="UP000058446">
    <property type="component" value="Chromosome"/>
</dbReference>
<evidence type="ECO:0000256" key="2">
    <source>
        <dbReference type="ARBA" id="ARBA00022598"/>
    </source>
</evidence>
<dbReference type="CDD" id="cd04433">
    <property type="entry name" value="AFD_class_I"/>
    <property type="match status" value="1"/>
</dbReference>
<evidence type="ECO:0000313" key="6">
    <source>
        <dbReference type="EMBL" id="ALA68522.1"/>
    </source>
</evidence>
<comment type="similarity">
    <text evidence="1">Belongs to the ATP-dependent AMP-binding enzyme family.</text>
</comment>
<proteinExistence type="inferred from homology"/>
<dbReference type="EMBL" id="CP006841">
    <property type="protein sequence ID" value="ALA68522.1"/>
    <property type="molecule type" value="Genomic_DNA"/>
</dbReference>
<dbReference type="STRING" id="1408189.CLAC_06515"/>